<evidence type="ECO:0000256" key="4">
    <source>
        <dbReference type="ARBA" id="ARBA00004236"/>
    </source>
</evidence>
<evidence type="ECO:0000256" key="18">
    <source>
        <dbReference type="ARBA" id="ARBA00023277"/>
    </source>
</evidence>
<keyword evidence="17" id="KW-0458">Lysosome</keyword>
<evidence type="ECO:0000256" key="12">
    <source>
        <dbReference type="ARBA" id="ARBA00022801"/>
    </source>
</evidence>
<evidence type="ECO:0000256" key="19">
    <source>
        <dbReference type="ARBA" id="ARBA00023295"/>
    </source>
</evidence>
<dbReference type="PANTHER" id="PTHR10628:SF25">
    <property type="entry name" value="SIALIDASE-1"/>
    <property type="match status" value="1"/>
</dbReference>
<feature type="signal peptide" evidence="26">
    <location>
        <begin position="1"/>
        <end position="22"/>
    </location>
</feature>
<keyword evidence="14" id="KW-0443">Lipid metabolism</keyword>
<keyword evidence="12" id="KW-0378">Hydrolase</keyword>
<dbReference type="GO" id="GO:0005765">
    <property type="term" value="C:lysosomal membrane"/>
    <property type="evidence" value="ECO:0007669"/>
    <property type="project" value="UniProtKB-SubCell"/>
</dbReference>
<keyword evidence="8" id="KW-1003">Cell membrane</keyword>
<dbReference type="Proteomes" id="UP000694388">
    <property type="component" value="Unplaced"/>
</dbReference>
<keyword evidence="10 26" id="KW-0732">Signal</keyword>
<keyword evidence="16" id="KW-0325">Glycoprotein</keyword>
<evidence type="ECO:0000256" key="14">
    <source>
        <dbReference type="ARBA" id="ARBA00023098"/>
    </source>
</evidence>
<reference evidence="28" key="1">
    <citation type="submission" date="2025-08" db="UniProtKB">
        <authorList>
            <consortium name="Ensembl"/>
        </authorList>
    </citation>
    <scope>IDENTIFICATION</scope>
</reference>
<keyword evidence="29" id="KW-1185">Reference proteome</keyword>
<dbReference type="SUPFAM" id="SSF50939">
    <property type="entry name" value="Sialidases"/>
    <property type="match status" value="1"/>
</dbReference>
<evidence type="ECO:0000256" key="7">
    <source>
        <dbReference type="ARBA" id="ARBA00012733"/>
    </source>
</evidence>
<evidence type="ECO:0000256" key="15">
    <source>
        <dbReference type="ARBA" id="ARBA00023136"/>
    </source>
</evidence>
<evidence type="ECO:0000256" key="11">
    <source>
        <dbReference type="ARBA" id="ARBA00022737"/>
    </source>
</evidence>
<keyword evidence="13" id="KW-0442">Lipid degradation</keyword>
<dbReference type="PANTHER" id="PTHR10628">
    <property type="entry name" value="SIALIDASE"/>
    <property type="match status" value="1"/>
</dbReference>
<dbReference type="GO" id="GO:0009313">
    <property type="term" value="P:oligosaccharide catabolic process"/>
    <property type="evidence" value="ECO:0007669"/>
    <property type="project" value="TreeGrafter"/>
</dbReference>
<dbReference type="EC" id="3.2.1.18" evidence="7"/>
<keyword evidence="20" id="KW-0968">Cytoplasmic vesicle</keyword>
<dbReference type="GO" id="GO:0005886">
    <property type="term" value="C:plasma membrane"/>
    <property type="evidence" value="ECO:0007669"/>
    <property type="project" value="UniProtKB-SubCell"/>
</dbReference>
<reference evidence="28" key="2">
    <citation type="submission" date="2025-09" db="UniProtKB">
        <authorList>
            <consortium name="Ensembl"/>
        </authorList>
    </citation>
    <scope>IDENTIFICATION</scope>
</reference>
<dbReference type="GO" id="GO:0004308">
    <property type="term" value="F:exo-alpha-sialidase activity"/>
    <property type="evidence" value="ECO:0007669"/>
    <property type="project" value="UniProtKB-EC"/>
</dbReference>
<comment type="catalytic activity">
    <reaction evidence="1">
        <text>Hydrolysis of alpha-(2-&gt;3)-, alpha-(2-&gt;6)-, alpha-(2-&gt;8)- glycosidic linkages of terminal sialic acid residues in oligosaccharides, glycoproteins, glycolipids, colominic acid and synthetic substrates.</text>
        <dbReference type="EC" id="3.2.1.18"/>
    </reaction>
</comment>
<evidence type="ECO:0000256" key="26">
    <source>
        <dbReference type="SAM" id="SignalP"/>
    </source>
</evidence>
<feature type="chain" id="PRO_5034629255" description="Sialidase-1" evidence="26">
    <location>
        <begin position="23"/>
        <end position="330"/>
    </location>
</feature>
<keyword evidence="19" id="KW-0326">Glycosidase</keyword>
<keyword evidence="9" id="KW-0597">Phosphoprotein</keyword>
<comment type="subcellular location">
    <subcellularLocation>
        <location evidence="4">Cell membrane</location>
    </subcellularLocation>
    <subcellularLocation>
        <location evidence="5">Cytoplasmic vesicle</location>
    </subcellularLocation>
    <subcellularLocation>
        <location evidence="3">Lysosome lumen</location>
    </subcellularLocation>
    <subcellularLocation>
        <location evidence="2">Lysosome membrane</location>
        <topology evidence="2">Peripheral membrane protein</topology>
        <orientation evidence="2">Lumenal side</orientation>
    </subcellularLocation>
</comment>
<accession>A0A8C4NBY4</accession>
<evidence type="ECO:0000256" key="6">
    <source>
        <dbReference type="ARBA" id="ARBA00009348"/>
    </source>
</evidence>
<comment type="function">
    <text evidence="21">Catalyzes the removal of sialic acid (N-acetylneuraminic acid) moieties from glycoproteins and glycolipids. To be active, it is strictly dependent on its presence in the multienzyme complex. Appears to have a preference for alpha 2-3 and alpha 2-6 sialyl linkage.</text>
</comment>
<dbReference type="Gene3D" id="2.120.10.10">
    <property type="match status" value="1"/>
</dbReference>
<evidence type="ECO:0000256" key="24">
    <source>
        <dbReference type="ARBA" id="ARBA00041332"/>
    </source>
</evidence>
<dbReference type="GeneTree" id="ENSGT00950000182944"/>
<sequence length="330" mass="36579">MSLHGACLVLLVWITSCRLSSGEILKVRPLIVGEQLLWLNHNQGEIYSYRIPIMAATSRGSLLALAEARKASSSDAGAKFIALRRSTDKGRTWTPTKFLVNDGEVLDGLNLGAVIVDEQKDLVFVMYTLCGHHYDCLISSVMLIQTSDDGVSWSAPRNISEQVGTQMFMPGPGYGIQKRFEPKKGRLIVCGHGTLPRDGVYCLLSDDHGVKWRFGGSMRGIPYGQPKKRGDFTPDESQPFELPDGSVIVNSRNQNFYHCNCRVIMQSFDASETYPLDYLKFDEKLVDPAVAASAMFKNGVVFFTNPATPTKRHENGLKTLHSAHCSQNDE</sequence>
<evidence type="ECO:0000256" key="2">
    <source>
        <dbReference type="ARBA" id="ARBA00004207"/>
    </source>
</evidence>
<dbReference type="GO" id="GO:0006689">
    <property type="term" value="P:ganglioside catabolic process"/>
    <property type="evidence" value="ECO:0007669"/>
    <property type="project" value="TreeGrafter"/>
</dbReference>
<evidence type="ECO:0000256" key="10">
    <source>
        <dbReference type="ARBA" id="ARBA00022729"/>
    </source>
</evidence>
<evidence type="ECO:0000256" key="8">
    <source>
        <dbReference type="ARBA" id="ARBA00022475"/>
    </source>
</evidence>
<keyword evidence="15" id="KW-0472">Membrane</keyword>
<protein>
    <recommendedName>
        <fullName evidence="23">Sialidase-1</fullName>
        <ecNumber evidence="7">3.2.1.18</ecNumber>
    </recommendedName>
    <alternativeName>
        <fullName evidence="25">Lysosomal sialidase</fullName>
    </alternativeName>
    <alternativeName>
        <fullName evidence="24">N-acetyl-alpha-neuraminidase 1</fullName>
    </alternativeName>
</protein>
<comment type="subunit">
    <text evidence="22">Interacts with cathepsin A (protective protein), beta-galactosidase and N-acetylgalactosamine-6-sulfate sulfatase in a multienzyme complex.</text>
</comment>
<dbReference type="GO" id="GO:0043202">
    <property type="term" value="C:lysosomal lumen"/>
    <property type="evidence" value="ECO:0007669"/>
    <property type="project" value="UniProtKB-SubCell"/>
</dbReference>
<evidence type="ECO:0000259" key="27">
    <source>
        <dbReference type="Pfam" id="PF13088"/>
    </source>
</evidence>
<dbReference type="FunFam" id="2.120.10.10:FF:000003">
    <property type="entry name" value="Neuraminidase 1"/>
    <property type="match status" value="1"/>
</dbReference>
<evidence type="ECO:0000313" key="29">
    <source>
        <dbReference type="Proteomes" id="UP000694388"/>
    </source>
</evidence>
<evidence type="ECO:0000256" key="20">
    <source>
        <dbReference type="ARBA" id="ARBA00023329"/>
    </source>
</evidence>
<name>A0A8C4NBY4_EPTBU</name>
<dbReference type="InterPro" id="IPR026856">
    <property type="entry name" value="Sialidase_fam"/>
</dbReference>
<dbReference type="GO" id="GO:0031410">
    <property type="term" value="C:cytoplasmic vesicle"/>
    <property type="evidence" value="ECO:0007669"/>
    <property type="project" value="UniProtKB-SubCell"/>
</dbReference>
<organism evidence="28 29">
    <name type="scientific">Eptatretus burgeri</name>
    <name type="common">Inshore hagfish</name>
    <dbReference type="NCBI Taxonomy" id="7764"/>
    <lineage>
        <taxon>Eukaryota</taxon>
        <taxon>Metazoa</taxon>
        <taxon>Chordata</taxon>
        <taxon>Craniata</taxon>
        <taxon>Vertebrata</taxon>
        <taxon>Cyclostomata</taxon>
        <taxon>Myxini</taxon>
        <taxon>Myxiniformes</taxon>
        <taxon>Myxinidae</taxon>
        <taxon>Eptatretinae</taxon>
        <taxon>Eptatretus</taxon>
    </lineage>
</organism>
<proteinExistence type="inferred from homology"/>
<evidence type="ECO:0000256" key="5">
    <source>
        <dbReference type="ARBA" id="ARBA00004541"/>
    </source>
</evidence>
<feature type="domain" description="Sialidase" evidence="27">
    <location>
        <begin position="60"/>
        <end position="312"/>
    </location>
</feature>
<dbReference type="InterPro" id="IPR011040">
    <property type="entry name" value="Sialidase"/>
</dbReference>
<evidence type="ECO:0000256" key="23">
    <source>
        <dbReference type="ARBA" id="ARBA00040509"/>
    </source>
</evidence>
<keyword evidence="11" id="KW-0677">Repeat</keyword>
<evidence type="ECO:0000256" key="17">
    <source>
        <dbReference type="ARBA" id="ARBA00023228"/>
    </source>
</evidence>
<evidence type="ECO:0000256" key="22">
    <source>
        <dbReference type="ARBA" id="ARBA00038519"/>
    </source>
</evidence>
<dbReference type="AlphaFoldDB" id="A0A8C4NBY4"/>
<evidence type="ECO:0000256" key="9">
    <source>
        <dbReference type="ARBA" id="ARBA00022553"/>
    </source>
</evidence>
<dbReference type="InterPro" id="IPR036278">
    <property type="entry name" value="Sialidase_sf"/>
</dbReference>
<comment type="similarity">
    <text evidence="6">Belongs to the glycosyl hydrolase 33 family.</text>
</comment>
<evidence type="ECO:0000256" key="16">
    <source>
        <dbReference type="ARBA" id="ARBA00023180"/>
    </source>
</evidence>
<evidence type="ECO:0000256" key="1">
    <source>
        <dbReference type="ARBA" id="ARBA00000427"/>
    </source>
</evidence>
<evidence type="ECO:0000313" key="28">
    <source>
        <dbReference type="Ensembl" id="ENSEBUP00000003778.1"/>
    </source>
</evidence>
<dbReference type="CDD" id="cd15482">
    <property type="entry name" value="Sialidase_non-viral"/>
    <property type="match status" value="1"/>
</dbReference>
<dbReference type="Ensembl" id="ENSEBUT00000004170.1">
    <property type="protein sequence ID" value="ENSEBUP00000003778.1"/>
    <property type="gene ID" value="ENSEBUG00000002708.1"/>
</dbReference>
<dbReference type="Pfam" id="PF13088">
    <property type="entry name" value="BNR_2"/>
    <property type="match status" value="1"/>
</dbReference>
<evidence type="ECO:0000256" key="3">
    <source>
        <dbReference type="ARBA" id="ARBA00004227"/>
    </source>
</evidence>
<keyword evidence="18" id="KW-0119">Carbohydrate metabolism</keyword>
<evidence type="ECO:0000256" key="21">
    <source>
        <dbReference type="ARBA" id="ARBA00037235"/>
    </source>
</evidence>
<evidence type="ECO:0000256" key="13">
    <source>
        <dbReference type="ARBA" id="ARBA00022963"/>
    </source>
</evidence>
<evidence type="ECO:0000256" key="25">
    <source>
        <dbReference type="ARBA" id="ARBA00041413"/>
    </source>
</evidence>